<protein>
    <submittedName>
        <fullName evidence="9">Thiamine transport system ATP-binding protein</fullName>
    </submittedName>
</protein>
<keyword evidence="5 9" id="KW-0067">ATP-binding</keyword>
<evidence type="ECO:0000313" key="10">
    <source>
        <dbReference type="Proteomes" id="UP000182284"/>
    </source>
</evidence>
<dbReference type="AlphaFoldDB" id="A0A1G7L4E5"/>
<dbReference type="GO" id="GO:0005524">
    <property type="term" value="F:ATP binding"/>
    <property type="evidence" value="ECO:0007669"/>
    <property type="project" value="UniProtKB-KW"/>
</dbReference>
<sequence>MLEFRNLHLTQGDFTLTADFQVPKGARVAVIGPSGAGKSTLLSLIGGFETPDDGDIFWQEKPFGLSAPFERPISHLFQDNTLFAHMTAEQNVGLGLKPNLRLSKSEQSAVSEALRAVGLEGLENRHPGALSGGQQSRVALARVLVQKKPLILLDEPFSALGPAMRHEMIDLAKEVAGRLQATMLMVTHDVSDVDRFADLVIWVEEGLCHPPRPWAEMMSEPPQGLLDYIGT</sequence>
<dbReference type="PANTHER" id="PTHR42781:SF1">
    <property type="entry name" value="THIAMINE IMPORT ATP-BINDING PROTEIN THIQ"/>
    <property type="match status" value="1"/>
</dbReference>
<dbReference type="Gene3D" id="3.40.50.300">
    <property type="entry name" value="P-loop containing nucleotide triphosphate hydrolases"/>
    <property type="match status" value="1"/>
</dbReference>
<dbReference type="PROSITE" id="PS50893">
    <property type="entry name" value="ABC_TRANSPORTER_2"/>
    <property type="match status" value="1"/>
</dbReference>
<dbReference type="InterPro" id="IPR050093">
    <property type="entry name" value="ABC_SmlMolc_Importer"/>
</dbReference>
<evidence type="ECO:0000259" key="8">
    <source>
        <dbReference type="PROSITE" id="PS50893"/>
    </source>
</evidence>
<dbReference type="PANTHER" id="PTHR42781">
    <property type="entry name" value="SPERMIDINE/PUTRESCINE IMPORT ATP-BINDING PROTEIN POTA"/>
    <property type="match status" value="1"/>
</dbReference>
<proteinExistence type="predicted"/>
<dbReference type="SMART" id="SM00382">
    <property type="entry name" value="AAA"/>
    <property type="match status" value="1"/>
</dbReference>
<dbReference type="RefSeq" id="WP_083351773.1">
    <property type="nucleotide sequence ID" value="NZ_FNBL01000004.1"/>
</dbReference>
<evidence type="ECO:0000256" key="1">
    <source>
        <dbReference type="ARBA" id="ARBA00022448"/>
    </source>
</evidence>
<dbReference type="GO" id="GO:0016887">
    <property type="term" value="F:ATP hydrolysis activity"/>
    <property type="evidence" value="ECO:0007669"/>
    <property type="project" value="InterPro"/>
</dbReference>
<evidence type="ECO:0000256" key="3">
    <source>
        <dbReference type="ARBA" id="ARBA00022519"/>
    </source>
</evidence>
<dbReference type="OrthoDB" id="9802264at2"/>
<keyword evidence="1" id="KW-0813">Transport</keyword>
<evidence type="ECO:0000256" key="4">
    <source>
        <dbReference type="ARBA" id="ARBA00022741"/>
    </source>
</evidence>
<keyword evidence="6" id="KW-1278">Translocase</keyword>
<organism evidence="9 10">
    <name type="scientific">Celeribacter baekdonensis</name>
    <dbReference type="NCBI Taxonomy" id="875171"/>
    <lineage>
        <taxon>Bacteria</taxon>
        <taxon>Pseudomonadati</taxon>
        <taxon>Pseudomonadota</taxon>
        <taxon>Alphaproteobacteria</taxon>
        <taxon>Rhodobacterales</taxon>
        <taxon>Roseobacteraceae</taxon>
        <taxon>Celeribacter</taxon>
    </lineage>
</organism>
<dbReference type="SUPFAM" id="SSF52540">
    <property type="entry name" value="P-loop containing nucleoside triphosphate hydrolases"/>
    <property type="match status" value="1"/>
</dbReference>
<dbReference type="Proteomes" id="UP000182284">
    <property type="component" value="Unassembled WGS sequence"/>
</dbReference>
<dbReference type="Pfam" id="PF00005">
    <property type="entry name" value="ABC_tran"/>
    <property type="match status" value="1"/>
</dbReference>
<dbReference type="InterPro" id="IPR003593">
    <property type="entry name" value="AAA+_ATPase"/>
</dbReference>
<evidence type="ECO:0000256" key="7">
    <source>
        <dbReference type="ARBA" id="ARBA00023136"/>
    </source>
</evidence>
<dbReference type="PROSITE" id="PS00211">
    <property type="entry name" value="ABC_TRANSPORTER_1"/>
    <property type="match status" value="1"/>
</dbReference>
<evidence type="ECO:0000256" key="2">
    <source>
        <dbReference type="ARBA" id="ARBA00022475"/>
    </source>
</evidence>
<evidence type="ECO:0000256" key="6">
    <source>
        <dbReference type="ARBA" id="ARBA00022967"/>
    </source>
</evidence>
<keyword evidence="4" id="KW-0547">Nucleotide-binding</keyword>
<dbReference type="InterPro" id="IPR017871">
    <property type="entry name" value="ABC_transporter-like_CS"/>
</dbReference>
<evidence type="ECO:0000256" key="5">
    <source>
        <dbReference type="ARBA" id="ARBA00022840"/>
    </source>
</evidence>
<dbReference type="EMBL" id="FNBL01000004">
    <property type="protein sequence ID" value="SDF43920.1"/>
    <property type="molecule type" value="Genomic_DNA"/>
</dbReference>
<feature type="domain" description="ABC transporter" evidence="8">
    <location>
        <begin position="2"/>
        <end position="230"/>
    </location>
</feature>
<reference evidence="9 10" key="1">
    <citation type="submission" date="2016-10" db="EMBL/GenBank/DDBJ databases">
        <authorList>
            <person name="de Groot N.N."/>
        </authorList>
    </citation>
    <scope>NUCLEOTIDE SEQUENCE [LARGE SCALE GENOMIC DNA]</scope>
    <source>
        <strain evidence="9 10">DSM 27375</strain>
    </source>
</reference>
<name>A0A1G7L4E5_9RHOB</name>
<dbReference type="InterPro" id="IPR027417">
    <property type="entry name" value="P-loop_NTPase"/>
</dbReference>
<keyword evidence="3" id="KW-0997">Cell inner membrane</keyword>
<dbReference type="InterPro" id="IPR003439">
    <property type="entry name" value="ABC_transporter-like_ATP-bd"/>
</dbReference>
<keyword evidence="7" id="KW-0472">Membrane</keyword>
<gene>
    <name evidence="9" type="ORF">SAMN04488117_104149</name>
</gene>
<keyword evidence="2" id="KW-1003">Cell membrane</keyword>
<accession>A0A1G7L4E5</accession>
<evidence type="ECO:0000313" key="9">
    <source>
        <dbReference type="EMBL" id="SDF43920.1"/>
    </source>
</evidence>